<evidence type="ECO:0000256" key="5">
    <source>
        <dbReference type="ARBA" id="ARBA00022692"/>
    </source>
</evidence>
<dbReference type="PANTHER" id="PTHR10859:SF105">
    <property type="entry name" value="DOLICHYL-PHOSPHATE BETA-D-MANNOSYLTRANSFERASE"/>
    <property type="match status" value="1"/>
</dbReference>
<keyword evidence="10" id="KW-1185">Reference proteome</keyword>
<dbReference type="Pfam" id="PF00535">
    <property type="entry name" value="Glycos_transf_2"/>
    <property type="match status" value="1"/>
</dbReference>
<evidence type="ECO:0000256" key="3">
    <source>
        <dbReference type="ARBA" id="ARBA00022676"/>
    </source>
</evidence>
<keyword evidence="4 9" id="KW-0808">Transferase</keyword>
<dbReference type="Gene3D" id="3.90.550.10">
    <property type="entry name" value="Spore Coat Polysaccharide Biosynthesis Protein SpsA, Chain A"/>
    <property type="match status" value="1"/>
</dbReference>
<evidence type="ECO:0000256" key="2">
    <source>
        <dbReference type="ARBA" id="ARBA00006739"/>
    </source>
</evidence>
<organism evidence="9 10">
    <name type="scientific">Methanoculleus taiwanensis</name>
    <dbReference type="NCBI Taxonomy" id="1550565"/>
    <lineage>
        <taxon>Archaea</taxon>
        <taxon>Methanobacteriati</taxon>
        <taxon>Methanobacteriota</taxon>
        <taxon>Stenosarchaea group</taxon>
        <taxon>Methanomicrobia</taxon>
        <taxon>Methanomicrobiales</taxon>
        <taxon>Methanomicrobiaceae</taxon>
        <taxon>Methanoculleus</taxon>
    </lineage>
</organism>
<comment type="subcellular location">
    <subcellularLocation>
        <location evidence="1">Endomembrane system</location>
    </subcellularLocation>
</comment>
<dbReference type="CDD" id="cd04188">
    <property type="entry name" value="DPG_synthase"/>
    <property type="match status" value="1"/>
</dbReference>
<evidence type="ECO:0000256" key="6">
    <source>
        <dbReference type="ARBA" id="ARBA00022989"/>
    </source>
</evidence>
<accession>A0A498H0G0</accession>
<sequence>MSEIEVSCVLPVYNDRDALATAVPRSVKCLETIAPGRFEVLVAEDGSTDGSAEFVAGLAREDARIRLLHSDERLGRGRALNRAFTAAQGSIVCYYDVDLATDLQHLPELIGAIHQGYDIATGSRLLPTSDIVRSGDREIASRGYNQLVRTILRSSLHDHQCGFKAFDRARLLNLLPAVSSNHWFWDTEVLVRAERNGYRIREFPVRWRQGAGTTVRRKDVVEMGSAILSLWWQLHAEKS</sequence>
<comment type="caution">
    <text evidence="9">The sequence shown here is derived from an EMBL/GenBank/DDBJ whole genome shotgun (WGS) entry which is preliminary data.</text>
</comment>
<evidence type="ECO:0000313" key="10">
    <source>
        <dbReference type="Proteomes" id="UP000290932"/>
    </source>
</evidence>
<proteinExistence type="inferred from homology"/>
<evidence type="ECO:0000256" key="1">
    <source>
        <dbReference type="ARBA" id="ARBA00004308"/>
    </source>
</evidence>
<evidence type="ECO:0000256" key="7">
    <source>
        <dbReference type="ARBA" id="ARBA00023136"/>
    </source>
</evidence>
<keyword evidence="3" id="KW-0328">Glycosyltransferase</keyword>
<evidence type="ECO:0000256" key="4">
    <source>
        <dbReference type="ARBA" id="ARBA00022679"/>
    </source>
</evidence>
<evidence type="ECO:0000259" key="8">
    <source>
        <dbReference type="Pfam" id="PF00535"/>
    </source>
</evidence>
<dbReference type="EMBL" id="LHQS01000002">
    <property type="protein sequence ID" value="RXE55877.1"/>
    <property type="molecule type" value="Genomic_DNA"/>
</dbReference>
<dbReference type="GO" id="GO:0012505">
    <property type="term" value="C:endomembrane system"/>
    <property type="evidence" value="ECO:0007669"/>
    <property type="project" value="UniProtKB-SubCell"/>
</dbReference>
<dbReference type="Proteomes" id="UP000290932">
    <property type="component" value="Unassembled WGS sequence"/>
</dbReference>
<keyword evidence="7" id="KW-0472">Membrane</keyword>
<dbReference type="AlphaFoldDB" id="A0A498H0G0"/>
<keyword evidence="6" id="KW-1133">Transmembrane helix</keyword>
<evidence type="ECO:0000313" key="9">
    <source>
        <dbReference type="EMBL" id="RXE55877.1"/>
    </source>
</evidence>
<reference evidence="9 10" key="1">
    <citation type="journal article" date="2015" name="Int. J. Syst. Evol. Microbiol.">
        <title>Methanoculleus taiwanensis sp. nov., a methanogen isolated from deep marine sediment at the deformation front area near Taiwan.</title>
        <authorList>
            <person name="Weng C.Y."/>
            <person name="Chen S.C."/>
            <person name="Lai M.C."/>
            <person name="Wu S.Y."/>
            <person name="Lin S."/>
            <person name="Yang T.F."/>
            <person name="Chen P.C."/>
        </authorList>
    </citation>
    <scope>NUCLEOTIDE SEQUENCE [LARGE SCALE GENOMIC DNA]</scope>
    <source>
        <strain evidence="9 10">CYW4</strain>
    </source>
</reference>
<dbReference type="InterPro" id="IPR035518">
    <property type="entry name" value="DPG_synthase"/>
</dbReference>
<dbReference type="GO" id="GO:0016757">
    <property type="term" value="F:glycosyltransferase activity"/>
    <property type="evidence" value="ECO:0007669"/>
    <property type="project" value="UniProtKB-KW"/>
</dbReference>
<dbReference type="GO" id="GO:0006487">
    <property type="term" value="P:protein N-linked glycosylation"/>
    <property type="evidence" value="ECO:0007669"/>
    <property type="project" value="TreeGrafter"/>
</dbReference>
<feature type="domain" description="Glycosyltransferase 2-like" evidence="8">
    <location>
        <begin position="7"/>
        <end position="169"/>
    </location>
</feature>
<dbReference type="OrthoDB" id="351177at2157"/>
<dbReference type="InterPro" id="IPR029044">
    <property type="entry name" value="Nucleotide-diphossugar_trans"/>
</dbReference>
<name>A0A498H0G0_9EURY</name>
<dbReference type="InterPro" id="IPR001173">
    <property type="entry name" value="Glyco_trans_2-like"/>
</dbReference>
<dbReference type="PANTHER" id="PTHR10859">
    <property type="entry name" value="GLYCOSYL TRANSFERASE"/>
    <property type="match status" value="1"/>
</dbReference>
<dbReference type="SUPFAM" id="SSF53448">
    <property type="entry name" value="Nucleotide-diphospho-sugar transferases"/>
    <property type="match status" value="1"/>
</dbReference>
<keyword evidence="5" id="KW-0812">Transmembrane</keyword>
<gene>
    <name evidence="9" type="ORF">ABH15_06575</name>
</gene>
<dbReference type="RefSeq" id="WP_128693584.1">
    <property type="nucleotide sequence ID" value="NZ_LHQS01000002.1"/>
</dbReference>
<protein>
    <submittedName>
        <fullName evidence="9">Glycosyl transferase</fullName>
    </submittedName>
</protein>
<comment type="similarity">
    <text evidence="2">Belongs to the glycosyltransferase 2 family.</text>
</comment>